<keyword evidence="12" id="KW-1185">Reference proteome</keyword>
<evidence type="ECO:0000256" key="8">
    <source>
        <dbReference type="ARBA" id="ARBA00023136"/>
    </source>
</evidence>
<comment type="function">
    <text evidence="9">Part of the twin-arginine translocation (Tat) system that transports large folded proteins containing a characteristic twin-arginine motif in their signal peptide across membranes. TatA could form the protein-conducting channel of the Tat system.</text>
</comment>
<feature type="compositionally biased region" description="Polar residues" evidence="10">
    <location>
        <begin position="67"/>
        <end position="84"/>
    </location>
</feature>
<dbReference type="HAMAP" id="MF_00236">
    <property type="entry name" value="TatA_E"/>
    <property type="match status" value="1"/>
</dbReference>
<dbReference type="GO" id="GO:0033281">
    <property type="term" value="C:TAT protein transport complex"/>
    <property type="evidence" value="ECO:0007669"/>
    <property type="project" value="UniProtKB-UniRule"/>
</dbReference>
<comment type="subunit">
    <text evidence="9">Forms a complex with TatC.</text>
</comment>
<comment type="caution">
    <text evidence="11">The sequence shown here is derived from an EMBL/GenBank/DDBJ whole genome shotgun (WGS) entry which is preliminary data.</text>
</comment>
<gene>
    <name evidence="9" type="primary">tatA</name>
    <name evidence="11" type="ORF">HNR65_000047</name>
</gene>
<dbReference type="NCBIfam" id="NF011430">
    <property type="entry name" value="PRK14861.1"/>
    <property type="match status" value="1"/>
</dbReference>
<dbReference type="GO" id="GO:0008320">
    <property type="term" value="F:protein transmembrane transporter activity"/>
    <property type="evidence" value="ECO:0007669"/>
    <property type="project" value="UniProtKB-UniRule"/>
</dbReference>
<dbReference type="Pfam" id="PF02416">
    <property type="entry name" value="TatA_B_E"/>
    <property type="match status" value="1"/>
</dbReference>
<keyword evidence="7 9" id="KW-0811">Translocation</keyword>
<dbReference type="NCBIfam" id="TIGR01411">
    <property type="entry name" value="tatAE"/>
    <property type="match status" value="1"/>
</dbReference>
<sequence>MFGIGMPELIVILAVALIVFGPKKLPDLARSLGKAINEFKNATQDLKDSVDSEFKDVKKPFEDATKDVSQIENRPRPSANNSFSHDSEKKEPVTADPNSKPSDRAPQDADTGASSSSFDPDAQTQSPKNEHGHG</sequence>
<name>A0A7W0HJ30_9BACT</name>
<keyword evidence="6 9" id="KW-1133">Transmembrane helix</keyword>
<dbReference type="InterPro" id="IPR006312">
    <property type="entry name" value="TatA/E"/>
</dbReference>
<dbReference type="InterPro" id="IPR003369">
    <property type="entry name" value="TatA/B/E"/>
</dbReference>
<feature type="compositionally biased region" description="Basic and acidic residues" evidence="10">
    <location>
        <begin position="45"/>
        <end position="66"/>
    </location>
</feature>
<dbReference type="PANTHER" id="PTHR42982:SF1">
    <property type="entry name" value="SEC-INDEPENDENT PROTEIN TRANSLOCASE PROTEIN TATA"/>
    <property type="match status" value="1"/>
</dbReference>
<dbReference type="PRINTS" id="PR01506">
    <property type="entry name" value="TATBPROTEIN"/>
</dbReference>
<evidence type="ECO:0000256" key="7">
    <source>
        <dbReference type="ARBA" id="ARBA00023010"/>
    </source>
</evidence>
<keyword evidence="5 9" id="KW-0653">Protein transport</keyword>
<dbReference type="Gene3D" id="1.20.5.3310">
    <property type="match status" value="1"/>
</dbReference>
<dbReference type="RefSeq" id="WP_181549443.1">
    <property type="nucleotide sequence ID" value="NZ_JACDUS010000001.1"/>
</dbReference>
<evidence type="ECO:0000256" key="5">
    <source>
        <dbReference type="ARBA" id="ARBA00022927"/>
    </source>
</evidence>
<feature type="region of interest" description="Disordered" evidence="10">
    <location>
        <begin position="40"/>
        <end position="134"/>
    </location>
</feature>
<evidence type="ECO:0000256" key="6">
    <source>
        <dbReference type="ARBA" id="ARBA00022989"/>
    </source>
</evidence>
<proteinExistence type="inferred from homology"/>
<keyword evidence="3 9" id="KW-1003">Cell membrane</keyword>
<evidence type="ECO:0000256" key="2">
    <source>
        <dbReference type="ARBA" id="ARBA00022448"/>
    </source>
</evidence>
<dbReference type="EMBL" id="JACDUS010000001">
    <property type="protein sequence ID" value="MBA2879740.1"/>
    <property type="molecule type" value="Genomic_DNA"/>
</dbReference>
<reference evidence="11 12" key="1">
    <citation type="submission" date="2020-07" db="EMBL/GenBank/DDBJ databases">
        <title>Genomic Encyclopedia of Type Strains, Phase IV (KMG-IV): sequencing the most valuable type-strain genomes for metagenomic binning, comparative biology and taxonomic classification.</title>
        <authorList>
            <person name="Goeker M."/>
        </authorList>
    </citation>
    <scope>NUCLEOTIDE SEQUENCE [LARGE SCALE GENOMIC DNA]</scope>
    <source>
        <strain evidence="11 12">DSM 17721</strain>
    </source>
</reference>
<protein>
    <recommendedName>
        <fullName evidence="9">Sec-independent protein translocase protein TatA</fullName>
    </recommendedName>
</protein>
<keyword evidence="8 9" id="KW-0472">Membrane</keyword>
<evidence type="ECO:0000256" key="10">
    <source>
        <dbReference type="SAM" id="MobiDB-lite"/>
    </source>
</evidence>
<dbReference type="GO" id="GO:0043953">
    <property type="term" value="P:protein transport by the Tat complex"/>
    <property type="evidence" value="ECO:0007669"/>
    <property type="project" value="UniProtKB-UniRule"/>
</dbReference>
<dbReference type="PANTHER" id="PTHR42982">
    <property type="entry name" value="SEC-INDEPENDENT PROTEIN TRANSLOCASE PROTEIN TATA"/>
    <property type="match status" value="1"/>
</dbReference>
<feature type="compositionally biased region" description="Polar residues" evidence="10">
    <location>
        <begin position="112"/>
        <end position="127"/>
    </location>
</feature>
<evidence type="ECO:0000313" key="12">
    <source>
        <dbReference type="Proteomes" id="UP000525298"/>
    </source>
</evidence>
<comment type="subcellular location">
    <subcellularLocation>
        <location evidence="1 9">Cell membrane</location>
        <topology evidence="1 9">Single-pass membrane protein</topology>
    </subcellularLocation>
</comment>
<evidence type="ECO:0000256" key="4">
    <source>
        <dbReference type="ARBA" id="ARBA00022692"/>
    </source>
</evidence>
<organism evidence="11 12">
    <name type="scientific">Desulfosalsimonas propionicica</name>
    <dbReference type="NCBI Taxonomy" id="332175"/>
    <lineage>
        <taxon>Bacteria</taxon>
        <taxon>Pseudomonadati</taxon>
        <taxon>Thermodesulfobacteriota</taxon>
        <taxon>Desulfobacteria</taxon>
        <taxon>Desulfobacterales</taxon>
        <taxon>Desulfosalsimonadaceae</taxon>
        <taxon>Desulfosalsimonas</taxon>
    </lineage>
</organism>
<evidence type="ECO:0000256" key="1">
    <source>
        <dbReference type="ARBA" id="ARBA00004162"/>
    </source>
</evidence>
<evidence type="ECO:0000313" key="11">
    <source>
        <dbReference type="EMBL" id="MBA2879740.1"/>
    </source>
</evidence>
<dbReference type="AlphaFoldDB" id="A0A7W0HJ30"/>
<keyword evidence="4 9" id="KW-0812">Transmembrane</keyword>
<evidence type="ECO:0000256" key="3">
    <source>
        <dbReference type="ARBA" id="ARBA00022475"/>
    </source>
</evidence>
<accession>A0A7W0HJ30</accession>
<dbReference type="Proteomes" id="UP000525298">
    <property type="component" value="Unassembled WGS sequence"/>
</dbReference>
<keyword evidence="2 9" id="KW-0813">Transport</keyword>
<evidence type="ECO:0000256" key="9">
    <source>
        <dbReference type="HAMAP-Rule" id="MF_00236"/>
    </source>
</evidence>
<comment type="similarity">
    <text evidence="9">Belongs to the TatA/E family.</text>
</comment>